<reference evidence="5" key="1">
    <citation type="journal article" date="2014" name="Front. Microbiol.">
        <title>High frequency of phylogenetically diverse reductive dehalogenase-homologous genes in deep subseafloor sedimentary metagenomes.</title>
        <authorList>
            <person name="Kawai M."/>
            <person name="Futagami T."/>
            <person name="Toyoda A."/>
            <person name="Takaki Y."/>
            <person name="Nishi S."/>
            <person name="Hori S."/>
            <person name="Arai W."/>
            <person name="Tsubouchi T."/>
            <person name="Morono Y."/>
            <person name="Uchiyama I."/>
            <person name="Ito T."/>
            <person name="Fujiyama A."/>
            <person name="Inagaki F."/>
            <person name="Takami H."/>
        </authorList>
    </citation>
    <scope>NUCLEOTIDE SEQUENCE</scope>
    <source>
        <strain evidence="5">Expedition CK06-06</strain>
    </source>
</reference>
<organism evidence="5">
    <name type="scientific">marine sediment metagenome</name>
    <dbReference type="NCBI Taxonomy" id="412755"/>
    <lineage>
        <taxon>unclassified sequences</taxon>
        <taxon>metagenomes</taxon>
        <taxon>ecological metagenomes</taxon>
    </lineage>
</organism>
<keyword evidence="3" id="KW-0378">Hydrolase</keyword>
<dbReference type="GO" id="GO:0016791">
    <property type="term" value="F:phosphatase activity"/>
    <property type="evidence" value="ECO:0007669"/>
    <property type="project" value="TreeGrafter"/>
</dbReference>
<dbReference type="PRINTS" id="PR00413">
    <property type="entry name" value="HADHALOGNASE"/>
</dbReference>
<dbReference type="InterPro" id="IPR036412">
    <property type="entry name" value="HAD-like_sf"/>
</dbReference>
<evidence type="ECO:0000313" key="5">
    <source>
        <dbReference type="EMBL" id="GAI26339.1"/>
    </source>
</evidence>
<dbReference type="GO" id="GO:0044281">
    <property type="term" value="P:small molecule metabolic process"/>
    <property type="evidence" value="ECO:0007669"/>
    <property type="project" value="UniProtKB-ARBA"/>
</dbReference>
<dbReference type="PANTHER" id="PTHR46470">
    <property type="entry name" value="N-ACYLNEURAMINATE-9-PHOSPHATASE"/>
    <property type="match status" value="1"/>
</dbReference>
<dbReference type="SUPFAM" id="SSF56784">
    <property type="entry name" value="HAD-like"/>
    <property type="match status" value="1"/>
</dbReference>
<dbReference type="SFLD" id="SFLDG01129">
    <property type="entry name" value="C1.5:_HAD__Beta-PGM__Phosphata"/>
    <property type="match status" value="1"/>
</dbReference>
<evidence type="ECO:0000256" key="2">
    <source>
        <dbReference type="ARBA" id="ARBA00022723"/>
    </source>
</evidence>
<dbReference type="InterPro" id="IPR051400">
    <property type="entry name" value="HAD-like_hydrolase"/>
</dbReference>
<protein>
    <recommendedName>
        <fullName evidence="6">HAD family hydrolase</fullName>
    </recommendedName>
</protein>
<dbReference type="InterPro" id="IPR041492">
    <property type="entry name" value="HAD_2"/>
</dbReference>
<dbReference type="Gene3D" id="3.40.50.1000">
    <property type="entry name" value="HAD superfamily/HAD-like"/>
    <property type="match status" value="1"/>
</dbReference>
<comment type="cofactor">
    <cofactor evidence="1">
        <name>Mg(2+)</name>
        <dbReference type="ChEBI" id="CHEBI:18420"/>
    </cofactor>
</comment>
<dbReference type="Pfam" id="PF13419">
    <property type="entry name" value="HAD_2"/>
    <property type="match status" value="1"/>
</dbReference>
<dbReference type="InterPro" id="IPR023214">
    <property type="entry name" value="HAD_sf"/>
</dbReference>
<comment type="caution">
    <text evidence="5">The sequence shown here is derived from an EMBL/GenBank/DDBJ whole genome shotgun (WGS) entry which is preliminary data.</text>
</comment>
<gene>
    <name evidence="5" type="ORF">S06H3_28125</name>
</gene>
<keyword evidence="2" id="KW-0479">Metal-binding</keyword>
<dbReference type="Gene3D" id="1.20.120.710">
    <property type="entry name" value="Haloacid dehalogenase hydrolase-like domain"/>
    <property type="match status" value="1"/>
</dbReference>
<evidence type="ECO:0000256" key="3">
    <source>
        <dbReference type="ARBA" id="ARBA00022801"/>
    </source>
</evidence>
<dbReference type="NCBIfam" id="TIGR01549">
    <property type="entry name" value="HAD-SF-IA-v1"/>
    <property type="match status" value="1"/>
</dbReference>
<accession>X1P5Z0</accession>
<dbReference type="GO" id="GO:0046872">
    <property type="term" value="F:metal ion binding"/>
    <property type="evidence" value="ECO:0007669"/>
    <property type="project" value="UniProtKB-KW"/>
</dbReference>
<dbReference type="PANTHER" id="PTHR46470:SF2">
    <property type="entry name" value="GLYCERALDEHYDE 3-PHOSPHATE PHOSPHATASE"/>
    <property type="match status" value="1"/>
</dbReference>
<dbReference type="InterPro" id="IPR006439">
    <property type="entry name" value="HAD-SF_hydro_IA"/>
</dbReference>
<proteinExistence type="predicted"/>
<dbReference type="AlphaFoldDB" id="X1P5Z0"/>
<dbReference type="EMBL" id="BARV01016383">
    <property type="protein sequence ID" value="GAI26339.1"/>
    <property type="molecule type" value="Genomic_DNA"/>
</dbReference>
<sequence>MMPITPDKIKALCFDLGNTLIEFGPRQVTYQYEALVNTLTELFGYCDASRLKAIRDRQIVAPFSNGYKENDLRSLCEELIRGIYDIVPEQRQVDRLIRTRYESFVHVVELPDGVMALLNKLRRYRLGLLSNYPCSQSVRDSLAKIRLSEMFEVVVISGDIGYVKPHAKPFESMLSQLDLSPSECVYIGDNWLADVQG</sequence>
<evidence type="ECO:0000256" key="4">
    <source>
        <dbReference type="ARBA" id="ARBA00022842"/>
    </source>
</evidence>
<evidence type="ECO:0000256" key="1">
    <source>
        <dbReference type="ARBA" id="ARBA00001946"/>
    </source>
</evidence>
<name>X1P5Z0_9ZZZZ</name>
<dbReference type="SFLD" id="SFLDS00003">
    <property type="entry name" value="Haloacid_Dehalogenase"/>
    <property type="match status" value="1"/>
</dbReference>
<feature type="non-terminal residue" evidence="5">
    <location>
        <position position="197"/>
    </location>
</feature>
<evidence type="ECO:0008006" key="6">
    <source>
        <dbReference type="Google" id="ProtNLM"/>
    </source>
</evidence>
<keyword evidence="4" id="KW-0460">Magnesium</keyword>